<dbReference type="GeneID" id="81437820"/>
<accession>A0A9W9SGR3</accession>
<gene>
    <name evidence="2" type="ORF">N7496_005712</name>
</gene>
<evidence type="ECO:0000259" key="1">
    <source>
        <dbReference type="Pfam" id="PF25597"/>
    </source>
</evidence>
<organism evidence="2 3">
    <name type="scientific">Penicillium cataractarum</name>
    <dbReference type="NCBI Taxonomy" id="2100454"/>
    <lineage>
        <taxon>Eukaryota</taxon>
        <taxon>Fungi</taxon>
        <taxon>Dikarya</taxon>
        <taxon>Ascomycota</taxon>
        <taxon>Pezizomycotina</taxon>
        <taxon>Eurotiomycetes</taxon>
        <taxon>Eurotiomycetidae</taxon>
        <taxon>Eurotiales</taxon>
        <taxon>Aspergillaceae</taxon>
        <taxon>Penicillium</taxon>
    </lineage>
</organism>
<dbReference type="Pfam" id="PF25597">
    <property type="entry name" value="SH3_retrovirus"/>
    <property type="match status" value="1"/>
</dbReference>
<feature type="domain" description="Retroviral polymerase SH3-like" evidence="1">
    <location>
        <begin position="2"/>
        <end position="46"/>
    </location>
</feature>
<protein>
    <recommendedName>
        <fullName evidence="1">Retroviral polymerase SH3-like domain-containing protein</fullName>
    </recommendedName>
</protein>
<dbReference type="InterPro" id="IPR057670">
    <property type="entry name" value="SH3_retrovirus"/>
</dbReference>
<dbReference type="RefSeq" id="XP_056557166.1">
    <property type="nucleotide sequence ID" value="XM_056698641.1"/>
</dbReference>
<dbReference type="AlphaFoldDB" id="A0A9W9SGR3"/>
<dbReference type="Proteomes" id="UP001147782">
    <property type="component" value="Unassembled WGS sequence"/>
</dbReference>
<comment type="caution">
    <text evidence="2">The sequence shown here is derived from an EMBL/GenBank/DDBJ whole genome shotgun (WGS) entry which is preliminary data.</text>
</comment>
<name>A0A9W9SGR3_9EURO</name>
<evidence type="ECO:0000313" key="2">
    <source>
        <dbReference type="EMBL" id="KAJ5378303.1"/>
    </source>
</evidence>
<sequence length="179" mass="20102">MEHRAKIGPRSSECRLLGYYEPNQYKLYKVHSGRTIFSRDVEFDKRTPMVPLIQGEIGNDLPDNAPLLPIFPELMLPLSGGLPTPPPSPDKLENATPYKRVNNVPSDSEPVDVPLLVNLIQHETEATQDLGYSLYSRRRRPSRRLLESLGKVYTIGTSNVTIVKDVDPLTFHEAVLGPN</sequence>
<keyword evidence="3" id="KW-1185">Reference proteome</keyword>
<evidence type="ECO:0000313" key="3">
    <source>
        <dbReference type="Proteomes" id="UP001147782"/>
    </source>
</evidence>
<dbReference type="EMBL" id="JAPZBS010000004">
    <property type="protein sequence ID" value="KAJ5378303.1"/>
    <property type="molecule type" value="Genomic_DNA"/>
</dbReference>
<reference evidence="2" key="1">
    <citation type="submission" date="2022-11" db="EMBL/GenBank/DDBJ databases">
        <authorList>
            <person name="Petersen C."/>
        </authorList>
    </citation>
    <scope>NUCLEOTIDE SEQUENCE</scope>
    <source>
        <strain evidence="2">IBT 29864</strain>
    </source>
</reference>
<proteinExistence type="predicted"/>
<reference evidence="2" key="2">
    <citation type="journal article" date="2023" name="IMA Fungus">
        <title>Comparative genomic study of the Penicillium genus elucidates a diverse pangenome and 15 lateral gene transfer events.</title>
        <authorList>
            <person name="Petersen C."/>
            <person name="Sorensen T."/>
            <person name="Nielsen M.R."/>
            <person name="Sondergaard T.E."/>
            <person name="Sorensen J.L."/>
            <person name="Fitzpatrick D.A."/>
            <person name="Frisvad J.C."/>
            <person name="Nielsen K.L."/>
        </authorList>
    </citation>
    <scope>NUCLEOTIDE SEQUENCE</scope>
    <source>
        <strain evidence="2">IBT 29864</strain>
    </source>
</reference>